<evidence type="ECO:0000313" key="3">
    <source>
        <dbReference type="Proteomes" id="UP001140206"/>
    </source>
</evidence>
<dbReference type="SUPFAM" id="SSF55920">
    <property type="entry name" value="Creatinase/aminopeptidase"/>
    <property type="match status" value="1"/>
</dbReference>
<dbReference type="AlphaFoldDB" id="A0AAV8ECK3"/>
<dbReference type="Gene3D" id="3.90.230.10">
    <property type="entry name" value="Creatinase/methionine aminopeptidase superfamily"/>
    <property type="match status" value="3"/>
</dbReference>
<evidence type="ECO:0000313" key="2">
    <source>
        <dbReference type="EMBL" id="KAJ4776517.1"/>
    </source>
</evidence>
<dbReference type="InterPro" id="IPR047113">
    <property type="entry name" value="PA2G4/ARX1"/>
</dbReference>
<keyword evidence="3" id="KW-1185">Reference proteome</keyword>
<dbReference type="Proteomes" id="UP001140206">
    <property type="component" value="Chromosome 3"/>
</dbReference>
<name>A0AAV8ECK3_9POAL</name>
<dbReference type="PANTHER" id="PTHR10804">
    <property type="entry name" value="PROTEASE FAMILY M24 METHIONYL AMINOPEPTIDASE, AMINOPEPTIDASE P"/>
    <property type="match status" value="1"/>
</dbReference>
<dbReference type="EMBL" id="JAMFTS010000003">
    <property type="protein sequence ID" value="KAJ4776517.1"/>
    <property type="molecule type" value="Genomic_DNA"/>
</dbReference>
<reference evidence="2" key="1">
    <citation type="submission" date="2022-08" db="EMBL/GenBank/DDBJ databases">
        <authorList>
            <person name="Marques A."/>
        </authorList>
    </citation>
    <scope>NUCLEOTIDE SEQUENCE</scope>
    <source>
        <strain evidence="2">RhyPub2mFocal</strain>
        <tissue evidence="2">Leaves</tissue>
    </source>
</reference>
<dbReference type="InterPro" id="IPR036005">
    <property type="entry name" value="Creatinase/aminopeptidase-like"/>
</dbReference>
<protein>
    <submittedName>
        <fullName evidence="2">ERBB-3 binding protein 1</fullName>
    </submittedName>
</protein>
<sequence length="191" mass="21268">MGVSHELSKLARGTKKQIEESQISFDIKIVNKALQLVISECKPKAKIVNICENGDNFISKLGIRMRKRRSGKVWLSQHACLDMGSHIDGFIAVVAHTHVIQSGPVTGRAADVLASANTDLSGLERMCSERHQLKQFVIDGNKAILSVSNPETRVDDAEFEENEVYYIDIASSTGEGKMHWEWRGIMMLSQD</sequence>
<dbReference type="PANTHER" id="PTHR10804:SF11">
    <property type="entry name" value="PROLIFERATION-ASSOCIATED PROTEIN 2G4"/>
    <property type="match status" value="1"/>
</dbReference>
<proteinExistence type="inferred from homology"/>
<evidence type="ECO:0000256" key="1">
    <source>
        <dbReference type="ARBA" id="ARBA00007319"/>
    </source>
</evidence>
<accession>A0AAV8ECK3</accession>
<gene>
    <name evidence="2" type="ORF">LUZ62_060774</name>
</gene>
<comment type="caution">
    <text evidence="2">The sequence shown here is derived from an EMBL/GenBank/DDBJ whole genome shotgun (WGS) entry which is preliminary data.</text>
</comment>
<organism evidence="2 3">
    <name type="scientific">Rhynchospora pubera</name>
    <dbReference type="NCBI Taxonomy" id="906938"/>
    <lineage>
        <taxon>Eukaryota</taxon>
        <taxon>Viridiplantae</taxon>
        <taxon>Streptophyta</taxon>
        <taxon>Embryophyta</taxon>
        <taxon>Tracheophyta</taxon>
        <taxon>Spermatophyta</taxon>
        <taxon>Magnoliopsida</taxon>
        <taxon>Liliopsida</taxon>
        <taxon>Poales</taxon>
        <taxon>Cyperaceae</taxon>
        <taxon>Cyperoideae</taxon>
        <taxon>Rhynchosporeae</taxon>
        <taxon>Rhynchospora</taxon>
    </lineage>
</organism>
<comment type="similarity">
    <text evidence="1">Belongs to the peptidase M24 family.</text>
</comment>